<dbReference type="Pfam" id="PF00498">
    <property type="entry name" value="FHA"/>
    <property type="match status" value="1"/>
</dbReference>
<reference evidence="5 6" key="1">
    <citation type="journal article" date="2013" name="Nature">
        <title>Insights into bilaterian evolution from three spiralian genomes.</title>
        <authorList>
            <person name="Simakov O."/>
            <person name="Marletaz F."/>
            <person name="Cho S.J."/>
            <person name="Edsinger-Gonzales E."/>
            <person name="Havlak P."/>
            <person name="Hellsten U."/>
            <person name="Kuo D.H."/>
            <person name="Larsson T."/>
            <person name="Lv J."/>
            <person name="Arendt D."/>
            <person name="Savage R."/>
            <person name="Osoegawa K."/>
            <person name="de Jong P."/>
            <person name="Grimwood J."/>
            <person name="Chapman J.A."/>
            <person name="Shapiro H."/>
            <person name="Aerts A."/>
            <person name="Otillar R.P."/>
            <person name="Terry A.Y."/>
            <person name="Boore J.L."/>
            <person name="Grigoriev I.V."/>
            <person name="Lindberg D.R."/>
            <person name="Seaver E.C."/>
            <person name="Weisblat D.A."/>
            <person name="Putnam N.H."/>
            <person name="Rokhsar D.S."/>
        </authorList>
    </citation>
    <scope>NUCLEOTIDE SEQUENCE [LARGE SCALE GENOMIC DNA]</scope>
</reference>
<keyword evidence="3" id="KW-0505">Motor protein</keyword>
<proteinExistence type="predicted"/>
<feature type="domain" description="FHA" evidence="4">
    <location>
        <begin position="25"/>
        <end position="82"/>
    </location>
</feature>
<organism evidence="5 6">
    <name type="scientific">Lottia gigantea</name>
    <name type="common">Giant owl limpet</name>
    <dbReference type="NCBI Taxonomy" id="225164"/>
    <lineage>
        <taxon>Eukaryota</taxon>
        <taxon>Metazoa</taxon>
        <taxon>Spiralia</taxon>
        <taxon>Lophotrochozoa</taxon>
        <taxon>Mollusca</taxon>
        <taxon>Gastropoda</taxon>
        <taxon>Patellogastropoda</taxon>
        <taxon>Lottioidea</taxon>
        <taxon>Lottiidae</taxon>
        <taxon>Lottia</taxon>
    </lineage>
</organism>
<sequence>PNLVNLNEDPQLAELLLYVIKEGQTKVGRMSPTSHHDIQLNGALIADNHCICLYFSIINNVDSVVSITPIGDAPTYLNGEMITEPSILHHADRLVLGGDHYFR</sequence>
<dbReference type="EMBL" id="KB203083">
    <property type="protein sequence ID" value="ESO86351.1"/>
    <property type="molecule type" value="Genomic_DNA"/>
</dbReference>
<dbReference type="GeneID" id="20232934"/>
<dbReference type="SUPFAM" id="SSF49879">
    <property type="entry name" value="SMAD/FHA domain"/>
    <property type="match status" value="1"/>
</dbReference>
<dbReference type="Proteomes" id="UP000030746">
    <property type="component" value="Unassembled WGS sequence"/>
</dbReference>
<feature type="non-terminal residue" evidence="5">
    <location>
        <position position="1"/>
    </location>
</feature>
<evidence type="ECO:0000313" key="6">
    <source>
        <dbReference type="Proteomes" id="UP000030746"/>
    </source>
</evidence>
<accession>V3ZZE0</accession>
<dbReference type="GO" id="GO:0005524">
    <property type="term" value="F:ATP binding"/>
    <property type="evidence" value="ECO:0007669"/>
    <property type="project" value="UniProtKB-KW"/>
</dbReference>
<gene>
    <name evidence="5" type="ORF">LOTGIDRAFT_129274</name>
</gene>
<dbReference type="SMART" id="SM00240">
    <property type="entry name" value="FHA"/>
    <property type="match status" value="1"/>
</dbReference>
<dbReference type="Gene3D" id="2.60.200.20">
    <property type="match status" value="1"/>
</dbReference>
<dbReference type="InterPro" id="IPR000253">
    <property type="entry name" value="FHA_dom"/>
</dbReference>
<dbReference type="PANTHER" id="PTHR47117:SF5">
    <property type="entry name" value="KINESIN-LIKE PROTEIN KIF14"/>
    <property type="match status" value="1"/>
</dbReference>
<keyword evidence="2" id="KW-0067">ATP-binding</keyword>
<dbReference type="PANTHER" id="PTHR47117">
    <property type="entry name" value="STAR-RELATED LIPID TRANSFER PROTEIN 9"/>
    <property type="match status" value="1"/>
</dbReference>
<dbReference type="STRING" id="225164.V3ZZE0"/>
<evidence type="ECO:0000313" key="5">
    <source>
        <dbReference type="EMBL" id="ESO86351.1"/>
    </source>
</evidence>
<evidence type="ECO:0000256" key="3">
    <source>
        <dbReference type="ARBA" id="ARBA00023175"/>
    </source>
</evidence>
<dbReference type="PROSITE" id="PS50006">
    <property type="entry name" value="FHA_DOMAIN"/>
    <property type="match status" value="1"/>
</dbReference>
<keyword evidence="1" id="KW-0547">Nucleotide-binding</keyword>
<evidence type="ECO:0000259" key="4">
    <source>
        <dbReference type="PROSITE" id="PS50006"/>
    </source>
</evidence>
<evidence type="ECO:0000256" key="1">
    <source>
        <dbReference type="ARBA" id="ARBA00022741"/>
    </source>
</evidence>
<dbReference type="InterPro" id="IPR008984">
    <property type="entry name" value="SMAD_FHA_dom_sf"/>
</dbReference>
<dbReference type="KEGG" id="lgi:LOTGIDRAFT_129274"/>
<dbReference type="RefSeq" id="XP_009062893.1">
    <property type="nucleotide sequence ID" value="XM_009064645.1"/>
</dbReference>
<name>V3ZZE0_LOTGI</name>
<evidence type="ECO:0000256" key="2">
    <source>
        <dbReference type="ARBA" id="ARBA00022840"/>
    </source>
</evidence>
<protein>
    <recommendedName>
        <fullName evidence="4">FHA domain-containing protein</fullName>
    </recommendedName>
</protein>
<dbReference type="HOGENOM" id="CLU_2270466_0_0_1"/>
<dbReference type="CTD" id="20232934"/>
<dbReference type="AlphaFoldDB" id="V3ZZE0"/>
<keyword evidence="6" id="KW-1185">Reference proteome</keyword>
<dbReference type="OrthoDB" id="3176171at2759"/>